<keyword evidence="3" id="KW-1185">Reference proteome</keyword>
<dbReference type="AlphaFoldDB" id="A0AAE3H7W6"/>
<dbReference type="Proteomes" id="UP001204144">
    <property type="component" value="Unassembled WGS sequence"/>
</dbReference>
<dbReference type="InterPro" id="IPR050834">
    <property type="entry name" value="Glycosyltransf_2"/>
</dbReference>
<feature type="domain" description="Glycosyltransferase 2-like" evidence="1">
    <location>
        <begin position="12"/>
        <end position="149"/>
    </location>
</feature>
<dbReference type="CDD" id="cd00761">
    <property type="entry name" value="Glyco_tranf_GTA_type"/>
    <property type="match status" value="1"/>
</dbReference>
<name>A0AAE3H7W6_9BACT</name>
<proteinExistence type="predicted"/>
<dbReference type="PANTHER" id="PTHR43685">
    <property type="entry name" value="GLYCOSYLTRANSFERASE"/>
    <property type="match status" value="1"/>
</dbReference>
<dbReference type="EMBL" id="RJUF01000192">
    <property type="protein sequence ID" value="MCP9765806.1"/>
    <property type="molecule type" value="Genomic_DNA"/>
</dbReference>
<gene>
    <name evidence="2" type="ORF">EGI31_22960</name>
</gene>
<dbReference type="InterPro" id="IPR029044">
    <property type="entry name" value="Nucleotide-diphossugar_trans"/>
</dbReference>
<evidence type="ECO:0000313" key="3">
    <source>
        <dbReference type="Proteomes" id="UP001204144"/>
    </source>
</evidence>
<dbReference type="RefSeq" id="WP_255039511.1">
    <property type="nucleotide sequence ID" value="NZ_RJUF01000192.1"/>
</dbReference>
<dbReference type="InterPro" id="IPR001173">
    <property type="entry name" value="Glyco_trans_2-like"/>
</dbReference>
<organism evidence="2 3">
    <name type="scientific">Lacihabitans soyangensis</name>
    <dbReference type="NCBI Taxonomy" id="869394"/>
    <lineage>
        <taxon>Bacteria</taxon>
        <taxon>Pseudomonadati</taxon>
        <taxon>Bacteroidota</taxon>
        <taxon>Cytophagia</taxon>
        <taxon>Cytophagales</taxon>
        <taxon>Leadbetterellaceae</taxon>
        <taxon>Lacihabitans</taxon>
    </lineage>
</organism>
<dbReference type="PANTHER" id="PTHR43685:SF2">
    <property type="entry name" value="GLYCOSYLTRANSFERASE 2-LIKE DOMAIN-CONTAINING PROTEIN"/>
    <property type="match status" value="1"/>
</dbReference>
<dbReference type="Pfam" id="PF00535">
    <property type="entry name" value="Glycos_transf_2"/>
    <property type="match status" value="1"/>
</dbReference>
<dbReference type="Gene3D" id="3.90.550.10">
    <property type="entry name" value="Spore Coat Polysaccharide Biosynthesis Protein SpsA, Chain A"/>
    <property type="match status" value="1"/>
</dbReference>
<protein>
    <submittedName>
        <fullName evidence="2">Glycosyltransferase family 2 protein</fullName>
    </submittedName>
</protein>
<comment type="caution">
    <text evidence="2">The sequence shown here is derived from an EMBL/GenBank/DDBJ whole genome shotgun (WGS) entry which is preliminary data.</text>
</comment>
<evidence type="ECO:0000313" key="2">
    <source>
        <dbReference type="EMBL" id="MCP9765806.1"/>
    </source>
</evidence>
<accession>A0AAE3H7W6</accession>
<evidence type="ECO:0000259" key="1">
    <source>
        <dbReference type="Pfam" id="PF00535"/>
    </source>
</evidence>
<dbReference type="SUPFAM" id="SSF53448">
    <property type="entry name" value="Nucleotide-diphospho-sugar transferases"/>
    <property type="match status" value="1"/>
</dbReference>
<reference evidence="2 3" key="1">
    <citation type="submission" date="2018-11" db="EMBL/GenBank/DDBJ databases">
        <title>Novel bacteria species description.</title>
        <authorList>
            <person name="Han J.-H."/>
        </authorList>
    </citation>
    <scope>NUCLEOTIDE SEQUENCE [LARGE SCALE GENOMIC DNA]</scope>
    <source>
        <strain evidence="2 3">KCTC23259</strain>
    </source>
</reference>
<sequence>MATEKIVNPLISVIIPVYNGEKHLKQAIESVLNQGHDFIEIIVINDGSFDKSYEIINSFKGKIRAYSQVNSGVASSRNLGISKAKGLFITFLDQDDYYPLGRFNNFLKTYRKSKELIFIGHTQYIFEDEKAKLRWPNLPKDNITFVKLLGASIFHKTVFTDYGLFIPELQSGDDIEWFYRLNQSGEEINKSEDVVLFYRQHSSNVSADKKQVDKYLLSSLKYILDAKKNIPNNKN</sequence>